<name>A0AAV5UU40_9BILA</name>
<dbReference type="Pfam" id="PF00751">
    <property type="entry name" value="DM"/>
    <property type="match status" value="1"/>
</dbReference>
<accession>A0AAV5UU40</accession>
<evidence type="ECO:0000256" key="1">
    <source>
        <dbReference type="ARBA" id="ARBA00022723"/>
    </source>
</evidence>
<keyword evidence="8" id="KW-1185">Reference proteome</keyword>
<evidence type="ECO:0000313" key="8">
    <source>
        <dbReference type="Proteomes" id="UP001432322"/>
    </source>
</evidence>
<dbReference type="InterPro" id="IPR001275">
    <property type="entry name" value="DM_DNA-bd"/>
</dbReference>
<keyword evidence="3 5" id="KW-0238">DNA-binding</keyword>
<dbReference type="GO" id="GO:0006355">
    <property type="term" value="P:regulation of DNA-templated transcription"/>
    <property type="evidence" value="ECO:0007669"/>
    <property type="project" value="InterPro"/>
</dbReference>
<gene>
    <name evidence="7" type="ORF">PFISCL1PPCAC_2068</name>
</gene>
<protein>
    <recommendedName>
        <fullName evidence="6">DM domain-containing protein</fullName>
    </recommendedName>
</protein>
<dbReference type="AlphaFoldDB" id="A0AAV5UU40"/>
<reference evidence="7" key="1">
    <citation type="submission" date="2023-10" db="EMBL/GenBank/DDBJ databases">
        <title>Genome assembly of Pristionchus species.</title>
        <authorList>
            <person name="Yoshida K."/>
            <person name="Sommer R.J."/>
        </authorList>
    </citation>
    <scope>NUCLEOTIDE SEQUENCE</scope>
    <source>
        <strain evidence="7">RS5133</strain>
    </source>
</reference>
<evidence type="ECO:0000256" key="5">
    <source>
        <dbReference type="PROSITE-ProRule" id="PRU00070"/>
    </source>
</evidence>
<comment type="subcellular location">
    <subcellularLocation>
        <location evidence="5">Nucleus</location>
    </subcellularLocation>
</comment>
<proteinExistence type="predicted"/>
<keyword evidence="2 5" id="KW-0862">Zinc</keyword>
<dbReference type="SUPFAM" id="SSF82927">
    <property type="entry name" value="Cysteine-rich DNA binding domain, (DM domain)"/>
    <property type="match status" value="1"/>
</dbReference>
<dbReference type="GO" id="GO:0043565">
    <property type="term" value="F:sequence-specific DNA binding"/>
    <property type="evidence" value="ECO:0007669"/>
    <property type="project" value="InterPro"/>
</dbReference>
<dbReference type="GO" id="GO:0005634">
    <property type="term" value="C:nucleus"/>
    <property type="evidence" value="ECO:0007669"/>
    <property type="project" value="UniProtKB-SubCell"/>
</dbReference>
<dbReference type="SMART" id="SM00301">
    <property type="entry name" value="DM"/>
    <property type="match status" value="1"/>
</dbReference>
<evidence type="ECO:0000259" key="6">
    <source>
        <dbReference type="PROSITE" id="PS50809"/>
    </source>
</evidence>
<evidence type="ECO:0000256" key="4">
    <source>
        <dbReference type="ARBA" id="ARBA00023242"/>
    </source>
</evidence>
<keyword evidence="1 5" id="KW-0479">Metal-binding</keyword>
<feature type="domain" description="DM" evidence="6">
    <location>
        <begin position="8"/>
        <end position="56"/>
    </location>
</feature>
<dbReference type="InterPro" id="IPR036407">
    <property type="entry name" value="DM_DNA-bd_sf"/>
</dbReference>
<dbReference type="PROSITE" id="PS50809">
    <property type="entry name" value="DM_2"/>
    <property type="match status" value="1"/>
</dbReference>
<keyword evidence="4 5" id="KW-0539">Nucleus</keyword>
<dbReference type="Gene3D" id="4.10.1040.10">
    <property type="entry name" value="DM DNA-binding domain"/>
    <property type="match status" value="1"/>
</dbReference>
<comment type="caution">
    <text evidence="7">The sequence shown here is derived from an EMBL/GenBank/DDBJ whole genome shotgun (WGS) entry which is preliminary data.</text>
</comment>
<dbReference type="Proteomes" id="UP001432322">
    <property type="component" value="Unassembled WGS sequence"/>
</dbReference>
<evidence type="ECO:0000256" key="3">
    <source>
        <dbReference type="ARBA" id="ARBA00023125"/>
    </source>
</evidence>
<feature type="DNA-binding region" description="DM" evidence="5">
    <location>
        <begin position="8"/>
        <end position="56"/>
    </location>
</feature>
<organism evidence="7 8">
    <name type="scientific">Pristionchus fissidentatus</name>
    <dbReference type="NCBI Taxonomy" id="1538716"/>
    <lineage>
        <taxon>Eukaryota</taxon>
        <taxon>Metazoa</taxon>
        <taxon>Ecdysozoa</taxon>
        <taxon>Nematoda</taxon>
        <taxon>Chromadorea</taxon>
        <taxon>Rhabditida</taxon>
        <taxon>Rhabditina</taxon>
        <taxon>Diplogasteromorpha</taxon>
        <taxon>Diplogasteroidea</taxon>
        <taxon>Neodiplogasteridae</taxon>
        <taxon>Pristionchus</taxon>
    </lineage>
</organism>
<evidence type="ECO:0000313" key="7">
    <source>
        <dbReference type="EMBL" id="GMT10771.1"/>
    </source>
</evidence>
<evidence type="ECO:0000256" key="2">
    <source>
        <dbReference type="ARBA" id="ARBA00022833"/>
    </source>
</evidence>
<sequence>MPKEQYMCQLCANHEVFNQPKKGHKQKCPHRECPCDLCALNTKRRALDQIERQLKDSTPASSSSSSPKLINVSIYSFTITIKHHGIYIGEIDKKVSLQDPTVSPSDLTSLSSLTPFSSLFTSSSPFFPPFFQTSPPTNFISVPSLGSVFLPPSFLPSSSSCFPYFFNADHNETICRRTNSQPSVIHLTLYSKQTSPYSVALPATISRKGMREALKNRSITAAIENIRAKTEAVQQPSEVDRSKSIFHSVEQLAG</sequence>
<dbReference type="EMBL" id="BTSY01000001">
    <property type="protein sequence ID" value="GMT10771.1"/>
    <property type="molecule type" value="Genomic_DNA"/>
</dbReference>
<dbReference type="GO" id="GO:0046872">
    <property type="term" value="F:metal ion binding"/>
    <property type="evidence" value="ECO:0007669"/>
    <property type="project" value="UniProtKB-KW"/>
</dbReference>